<sequence length="109" mass="12368">MEESDDNMEESDDIMVESNDHDYPNYVSEANMSEEDNSSRSEAEVGHSNVPEASMGGTNDDDSENEDRPERSEEKDLNISFVENPELRENLSDKKTIKEETDDTDADDQ</sequence>
<feature type="compositionally biased region" description="Acidic residues" evidence="1">
    <location>
        <begin position="1"/>
        <end position="15"/>
    </location>
</feature>
<comment type="caution">
    <text evidence="2">The sequence shown here is derived from an EMBL/GenBank/DDBJ whole genome shotgun (WGS) entry which is preliminary data.</text>
</comment>
<dbReference type="Proteomes" id="UP001373714">
    <property type="component" value="Unassembled WGS sequence"/>
</dbReference>
<dbReference type="AlphaFoldDB" id="A0AAV9TVP6"/>
<evidence type="ECO:0000313" key="2">
    <source>
        <dbReference type="EMBL" id="KAK6329657.1"/>
    </source>
</evidence>
<evidence type="ECO:0000256" key="1">
    <source>
        <dbReference type="SAM" id="MobiDB-lite"/>
    </source>
</evidence>
<evidence type="ECO:0000313" key="3">
    <source>
        <dbReference type="Proteomes" id="UP001373714"/>
    </source>
</evidence>
<gene>
    <name evidence="2" type="ORF">TWF730_006143</name>
</gene>
<accession>A0AAV9TVP6</accession>
<feature type="region of interest" description="Disordered" evidence="1">
    <location>
        <begin position="1"/>
        <end position="109"/>
    </location>
</feature>
<keyword evidence="3" id="KW-1185">Reference proteome</keyword>
<evidence type="ECO:0008006" key="4">
    <source>
        <dbReference type="Google" id="ProtNLM"/>
    </source>
</evidence>
<proteinExistence type="predicted"/>
<feature type="compositionally biased region" description="Basic and acidic residues" evidence="1">
    <location>
        <begin position="85"/>
        <end position="99"/>
    </location>
</feature>
<dbReference type="EMBL" id="JAVHNS010000021">
    <property type="protein sequence ID" value="KAK6329657.1"/>
    <property type="molecule type" value="Genomic_DNA"/>
</dbReference>
<organism evidence="2 3">
    <name type="scientific">Orbilia blumenaviensis</name>
    <dbReference type="NCBI Taxonomy" id="1796055"/>
    <lineage>
        <taxon>Eukaryota</taxon>
        <taxon>Fungi</taxon>
        <taxon>Dikarya</taxon>
        <taxon>Ascomycota</taxon>
        <taxon>Pezizomycotina</taxon>
        <taxon>Orbiliomycetes</taxon>
        <taxon>Orbiliales</taxon>
        <taxon>Orbiliaceae</taxon>
        <taxon>Orbilia</taxon>
    </lineage>
</organism>
<name>A0AAV9TVP6_9PEZI</name>
<feature type="compositionally biased region" description="Basic and acidic residues" evidence="1">
    <location>
        <begin position="66"/>
        <end position="77"/>
    </location>
</feature>
<feature type="compositionally biased region" description="Acidic residues" evidence="1">
    <location>
        <begin position="100"/>
        <end position="109"/>
    </location>
</feature>
<reference evidence="2 3" key="1">
    <citation type="submission" date="2019-10" db="EMBL/GenBank/DDBJ databases">
        <authorList>
            <person name="Palmer J.M."/>
        </authorList>
    </citation>
    <scope>NUCLEOTIDE SEQUENCE [LARGE SCALE GENOMIC DNA]</scope>
    <source>
        <strain evidence="2 3">TWF730</strain>
    </source>
</reference>
<protein>
    <recommendedName>
        <fullName evidence="4">DNA-binding protein PTAC3</fullName>
    </recommendedName>
</protein>